<dbReference type="RefSeq" id="WP_054926066.1">
    <property type="nucleotide sequence ID" value="NZ_KY270855.1"/>
</dbReference>
<evidence type="ECO:0000313" key="3">
    <source>
        <dbReference type="EMBL" id="ARO46328.1"/>
    </source>
</evidence>
<dbReference type="GO" id="GO:0003677">
    <property type="term" value="F:DNA binding"/>
    <property type="evidence" value="ECO:0007669"/>
    <property type="project" value="UniProtKB-KW"/>
</dbReference>
<dbReference type="SMART" id="SM00422">
    <property type="entry name" value="HTH_MERR"/>
    <property type="match status" value="1"/>
</dbReference>
<reference evidence="3" key="1">
    <citation type="submission" date="2016-11" db="EMBL/GenBank/DDBJ databases">
        <title>The novel Pseudomonas putida plasmid p12969-2 harbors an In127-carrying multidrug-resistant region.</title>
        <authorList>
            <person name="Xu Y."/>
            <person name="Niu Y."/>
            <person name="Sun F."/>
            <person name="Yang Y."/>
            <person name="Luo W."/>
            <person name="Wang Z."/>
        </authorList>
    </citation>
    <scope>NUCLEOTIDE SEQUENCE</scope>
    <source>
        <strain evidence="3">12969</strain>
        <plasmid evidence="3">p12969-2</plasmid>
    </source>
</reference>
<sequence length="144" mass="16151">MEIRIGELAKLTGCEVVTIRYYEKEGLLLEPARSGGNFRLYDDAHIERLQFIRHCRSLDMTLGEIRSLLGLRDNPTEDCGEVNALLDAHIRRVEVRVEALLQLKQHLLSLREKCSGARPVEACGILQGLSDCNCPSSISSKTSR</sequence>
<dbReference type="InterPro" id="IPR047057">
    <property type="entry name" value="MerR_fam"/>
</dbReference>
<dbReference type="Gene3D" id="1.10.1660.10">
    <property type="match status" value="1"/>
</dbReference>
<dbReference type="Pfam" id="PF13411">
    <property type="entry name" value="MerR_1"/>
    <property type="match status" value="1"/>
</dbReference>
<name>A0A1W6QY60_PSEPU</name>
<organism evidence="3">
    <name type="scientific">Pseudomonas putida</name>
    <name type="common">Arthrobacter siderocapsulatus</name>
    <dbReference type="NCBI Taxonomy" id="303"/>
    <lineage>
        <taxon>Bacteria</taxon>
        <taxon>Pseudomonadati</taxon>
        <taxon>Pseudomonadota</taxon>
        <taxon>Gammaproteobacteria</taxon>
        <taxon>Pseudomonadales</taxon>
        <taxon>Pseudomonadaceae</taxon>
        <taxon>Pseudomonas</taxon>
    </lineage>
</organism>
<dbReference type="NCBIfam" id="TIGR02047">
    <property type="entry name" value="CadR-PbrR"/>
    <property type="match status" value="1"/>
</dbReference>
<dbReference type="SUPFAM" id="SSF46955">
    <property type="entry name" value="Putative DNA-binding domain"/>
    <property type="match status" value="1"/>
</dbReference>
<dbReference type="PANTHER" id="PTHR30204">
    <property type="entry name" value="REDOX-CYCLING DRUG-SENSING TRANSCRIPTIONAL ACTIVATOR SOXR"/>
    <property type="match status" value="1"/>
</dbReference>
<protein>
    <submittedName>
        <fullName evidence="3">Cd(II)/Pb(II)-responsive transcriptional regulator</fullName>
    </submittedName>
</protein>
<dbReference type="InterPro" id="IPR009061">
    <property type="entry name" value="DNA-bd_dom_put_sf"/>
</dbReference>
<dbReference type="PRINTS" id="PR00040">
    <property type="entry name" value="HTHMERR"/>
</dbReference>
<geneLocation type="plasmid" evidence="3">
    <name>p12969-2</name>
</geneLocation>
<evidence type="ECO:0000259" key="2">
    <source>
        <dbReference type="PROSITE" id="PS50937"/>
    </source>
</evidence>
<proteinExistence type="predicted"/>
<dbReference type="GO" id="GO:0003700">
    <property type="term" value="F:DNA-binding transcription factor activity"/>
    <property type="evidence" value="ECO:0007669"/>
    <property type="project" value="InterPro"/>
</dbReference>
<accession>A0A1W6QY60</accession>
<dbReference type="PROSITE" id="PS50937">
    <property type="entry name" value="HTH_MERR_2"/>
    <property type="match status" value="1"/>
</dbReference>
<dbReference type="InterPro" id="IPR000551">
    <property type="entry name" value="MerR-type_HTH_dom"/>
</dbReference>
<evidence type="ECO:0000256" key="1">
    <source>
        <dbReference type="ARBA" id="ARBA00023125"/>
    </source>
</evidence>
<dbReference type="AlphaFoldDB" id="A0A1W6QY60"/>
<keyword evidence="1" id="KW-0238">DNA-binding</keyword>
<dbReference type="InterPro" id="IPR011791">
    <property type="entry name" value="CadR-PbrR"/>
</dbReference>
<dbReference type="CDD" id="cd04784">
    <property type="entry name" value="HTH_CadR-PbrR"/>
    <property type="match status" value="1"/>
</dbReference>
<feature type="domain" description="HTH merR-type" evidence="2">
    <location>
        <begin position="1"/>
        <end position="71"/>
    </location>
</feature>
<dbReference type="GO" id="GO:0046872">
    <property type="term" value="F:metal ion binding"/>
    <property type="evidence" value="ECO:0007669"/>
    <property type="project" value="InterPro"/>
</dbReference>
<keyword evidence="3" id="KW-0614">Plasmid</keyword>
<dbReference type="PANTHER" id="PTHR30204:SF92">
    <property type="entry name" value="HTH-TYPE TRANSCRIPTIONAL REGULATOR ZNTR"/>
    <property type="match status" value="1"/>
</dbReference>
<dbReference type="EMBL" id="KY270855">
    <property type="protein sequence ID" value="ARO46328.1"/>
    <property type="molecule type" value="Genomic_DNA"/>
</dbReference>
<dbReference type="GO" id="GO:0045893">
    <property type="term" value="P:positive regulation of DNA-templated transcription"/>
    <property type="evidence" value="ECO:0007669"/>
    <property type="project" value="InterPro"/>
</dbReference>